<dbReference type="GO" id="GO:0016491">
    <property type="term" value="F:oxidoreductase activity"/>
    <property type="evidence" value="ECO:0007669"/>
    <property type="project" value="UniProtKB-KW"/>
</dbReference>
<dbReference type="InterPro" id="IPR001663">
    <property type="entry name" value="Rng_hydr_dOase-A"/>
</dbReference>
<evidence type="ECO:0000313" key="9">
    <source>
        <dbReference type="Proteomes" id="UP000473278"/>
    </source>
</evidence>
<evidence type="ECO:0000256" key="6">
    <source>
        <dbReference type="ARBA" id="ARBA00023014"/>
    </source>
</evidence>
<sequence length="364" mass="42654">MNRQPDIDPADLEQEPLPRAQTLPSHWYHSDEILNFEKEHLFSKFWQLACHENQLPESGDMYTLEVAGNPILIVRDREHNLSAFYNVCKHRGGPVAVRKGTTSVLQCKYHGWTYMLDGSLRGVPQFNKVDLFDKKDFGLEPIELKLWQGFVFINLAHNKQPLNYFLDGISKRIHPLRLDGFKHYTDQSYKIKCNWKVYVDNFLEGYHIPIVHPELAKLLDYRNYTVETKPWYSLQHSPLKEEDNIYGSGKGEAYYYFIFPNIMLNILPGRVQTNVIRPLSAGKTEVLFSYYYEDLDSQEALDTIKDDIDYSHEIQLEDIEICEQVQKGLQSKAYHKGRFSVEREEGVYHFQSLLKKVFKEATEC</sequence>
<dbReference type="Gene3D" id="2.102.10.10">
    <property type="entry name" value="Rieske [2Fe-2S] iron-sulphur domain"/>
    <property type="match status" value="1"/>
</dbReference>
<keyword evidence="2" id="KW-0001">2Fe-2S</keyword>
<dbReference type="Pfam" id="PF00848">
    <property type="entry name" value="Ring_hydroxyl_A"/>
    <property type="match status" value="1"/>
</dbReference>
<evidence type="ECO:0000259" key="7">
    <source>
        <dbReference type="PROSITE" id="PS51296"/>
    </source>
</evidence>
<dbReference type="CDD" id="cd03469">
    <property type="entry name" value="Rieske_RO_Alpha_N"/>
    <property type="match status" value="1"/>
</dbReference>
<dbReference type="PANTHER" id="PTHR43756:SF5">
    <property type="entry name" value="CHOLINE MONOOXYGENASE, CHLOROPLASTIC"/>
    <property type="match status" value="1"/>
</dbReference>
<dbReference type="Pfam" id="PF00355">
    <property type="entry name" value="Rieske"/>
    <property type="match status" value="1"/>
</dbReference>
<keyword evidence="4" id="KW-0560">Oxidoreductase</keyword>
<dbReference type="InterPro" id="IPR015879">
    <property type="entry name" value="Ring_hydroxy_dOase_asu_C_dom"/>
</dbReference>
<evidence type="ECO:0000313" key="8">
    <source>
        <dbReference type="EMBL" id="NGP76284.1"/>
    </source>
</evidence>
<organism evidence="8 9">
    <name type="scientific">Halalkalibaculum roseum</name>
    <dbReference type="NCBI Taxonomy" id="2709311"/>
    <lineage>
        <taxon>Bacteria</taxon>
        <taxon>Pseudomonadati</taxon>
        <taxon>Balneolota</taxon>
        <taxon>Balneolia</taxon>
        <taxon>Balneolales</taxon>
        <taxon>Balneolaceae</taxon>
        <taxon>Halalkalibaculum</taxon>
    </lineage>
</organism>
<dbReference type="PROSITE" id="PS51296">
    <property type="entry name" value="RIESKE"/>
    <property type="match status" value="1"/>
</dbReference>
<dbReference type="Gene3D" id="3.90.380.10">
    <property type="entry name" value="Naphthalene 1,2-dioxygenase Alpha Subunit, Chain A, domain 1"/>
    <property type="match status" value="2"/>
</dbReference>
<accession>A0A6M1SYK8</accession>
<dbReference type="SUPFAM" id="SSF50022">
    <property type="entry name" value="ISP domain"/>
    <property type="match status" value="1"/>
</dbReference>
<reference evidence="8 9" key="1">
    <citation type="submission" date="2020-02" db="EMBL/GenBank/DDBJ databases">
        <title>Balneolaceae bacterium YR4-1, complete genome.</title>
        <authorList>
            <person name="Li Y."/>
            <person name="Wu S."/>
        </authorList>
    </citation>
    <scope>NUCLEOTIDE SEQUENCE [LARGE SCALE GENOMIC DNA]</scope>
    <source>
        <strain evidence="8 9">YR4-1</strain>
    </source>
</reference>
<dbReference type="SUPFAM" id="SSF55961">
    <property type="entry name" value="Bet v1-like"/>
    <property type="match status" value="1"/>
</dbReference>
<keyword evidence="6" id="KW-0411">Iron-sulfur</keyword>
<feature type="domain" description="Rieske" evidence="7">
    <location>
        <begin position="47"/>
        <end position="153"/>
    </location>
</feature>
<evidence type="ECO:0000256" key="2">
    <source>
        <dbReference type="ARBA" id="ARBA00022714"/>
    </source>
</evidence>
<dbReference type="EMBL" id="JAALLT010000002">
    <property type="protein sequence ID" value="NGP76284.1"/>
    <property type="molecule type" value="Genomic_DNA"/>
</dbReference>
<dbReference type="RefSeq" id="WP_165140497.1">
    <property type="nucleotide sequence ID" value="NZ_JAALLT010000002.1"/>
</dbReference>
<keyword evidence="5" id="KW-0408">Iron</keyword>
<proteinExistence type="predicted"/>
<dbReference type="InterPro" id="IPR036922">
    <property type="entry name" value="Rieske_2Fe-2S_sf"/>
</dbReference>
<evidence type="ECO:0000256" key="1">
    <source>
        <dbReference type="ARBA" id="ARBA00001962"/>
    </source>
</evidence>
<gene>
    <name evidence="8" type="ORF">G3570_06545</name>
</gene>
<protein>
    <submittedName>
        <fullName evidence="8">Rieske 2Fe-2S domain-containing protein</fullName>
    </submittedName>
</protein>
<keyword evidence="3" id="KW-0479">Metal-binding</keyword>
<keyword evidence="9" id="KW-1185">Reference proteome</keyword>
<comment type="cofactor">
    <cofactor evidence="1">
        <name>Fe cation</name>
        <dbReference type="ChEBI" id="CHEBI:24875"/>
    </cofactor>
</comment>
<dbReference type="GO" id="GO:0051537">
    <property type="term" value="F:2 iron, 2 sulfur cluster binding"/>
    <property type="evidence" value="ECO:0007669"/>
    <property type="project" value="UniProtKB-KW"/>
</dbReference>
<dbReference type="Proteomes" id="UP000473278">
    <property type="component" value="Unassembled WGS sequence"/>
</dbReference>
<name>A0A6M1SYK8_9BACT</name>
<dbReference type="AlphaFoldDB" id="A0A6M1SYK8"/>
<dbReference type="PANTHER" id="PTHR43756">
    <property type="entry name" value="CHOLINE MONOOXYGENASE, CHLOROPLASTIC"/>
    <property type="match status" value="1"/>
</dbReference>
<evidence type="ECO:0000256" key="3">
    <source>
        <dbReference type="ARBA" id="ARBA00022723"/>
    </source>
</evidence>
<comment type="caution">
    <text evidence="8">The sequence shown here is derived from an EMBL/GenBank/DDBJ whole genome shotgun (WGS) entry which is preliminary data.</text>
</comment>
<evidence type="ECO:0000256" key="4">
    <source>
        <dbReference type="ARBA" id="ARBA00023002"/>
    </source>
</evidence>
<dbReference type="InterPro" id="IPR017941">
    <property type="entry name" value="Rieske_2Fe-2S"/>
</dbReference>
<dbReference type="GO" id="GO:0005506">
    <property type="term" value="F:iron ion binding"/>
    <property type="evidence" value="ECO:0007669"/>
    <property type="project" value="InterPro"/>
</dbReference>
<dbReference type="PRINTS" id="PR00090">
    <property type="entry name" value="RNGDIOXGNASE"/>
</dbReference>
<evidence type="ECO:0000256" key="5">
    <source>
        <dbReference type="ARBA" id="ARBA00023004"/>
    </source>
</evidence>